<dbReference type="Proteomes" id="UP001596137">
    <property type="component" value="Unassembled WGS sequence"/>
</dbReference>
<protein>
    <recommendedName>
        <fullName evidence="3">HEAT repeat domain-containing protein</fullName>
    </recommendedName>
</protein>
<gene>
    <name evidence="1" type="ORF">ACFP1K_20485</name>
</gene>
<evidence type="ECO:0000313" key="2">
    <source>
        <dbReference type="Proteomes" id="UP001596137"/>
    </source>
</evidence>
<dbReference type="EMBL" id="JBHSRF010000030">
    <property type="protein sequence ID" value="MFC6083559.1"/>
    <property type="molecule type" value="Genomic_DNA"/>
</dbReference>
<organism evidence="1 2">
    <name type="scientific">Sphaerisporangium aureirubrum</name>
    <dbReference type="NCBI Taxonomy" id="1544736"/>
    <lineage>
        <taxon>Bacteria</taxon>
        <taxon>Bacillati</taxon>
        <taxon>Actinomycetota</taxon>
        <taxon>Actinomycetes</taxon>
        <taxon>Streptosporangiales</taxon>
        <taxon>Streptosporangiaceae</taxon>
        <taxon>Sphaerisporangium</taxon>
    </lineage>
</organism>
<comment type="caution">
    <text evidence="1">The sequence shown here is derived from an EMBL/GenBank/DDBJ whole genome shotgun (WGS) entry which is preliminary data.</text>
</comment>
<evidence type="ECO:0008006" key="3">
    <source>
        <dbReference type="Google" id="ProtNLM"/>
    </source>
</evidence>
<accession>A0ABW1NJK7</accession>
<evidence type="ECO:0000313" key="1">
    <source>
        <dbReference type="EMBL" id="MFC6083559.1"/>
    </source>
</evidence>
<name>A0ABW1NJK7_9ACTN</name>
<proteinExistence type="predicted"/>
<sequence>MTQADTDTLIRRLIGGDAAGVLDRARTSDEPILLVAAALADPAKRDLLARAARLAATTRDRQLVAIATAHLDGDGDRVDALARDHLADHPGDILVAWIAGRAATPLHDPQEKT</sequence>
<keyword evidence="2" id="KW-1185">Reference proteome</keyword>
<reference evidence="2" key="1">
    <citation type="journal article" date="2019" name="Int. J. Syst. Evol. Microbiol.">
        <title>The Global Catalogue of Microorganisms (GCM) 10K type strain sequencing project: providing services to taxonomists for standard genome sequencing and annotation.</title>
        <authorList>
            <consortium name="The Broad Institute Genomics Platform"/>
            <consortium name="The Broad Institute Genome Sequencing Center for Infectious Disease"/>
            <person name="Wu L."/>
            <person name="Ma J."/>
        </authorList>
    </citation>
    <scope>NUCLEOTIDE SEQUENCE [LARGE SCALE GENOMIC DNA]</scope>
    <source>
        <strain evidence="2">JCM 30346</strain>
    </source>
</reference>
<dbReference type="RefSeq" id="WP_380755655.1">
    <property type="nucleotide sequence ID" value="NZ_JBHSRF010000030.1"/>
</dbReference>